<dbReference type="Pfam" id="PF00176">
    <property type="entry name" value="SNF2-rel_dom"/>
    <property type="match status" value="1"/>
</dbReference>
<evidence type="ECO:0000256" key="3">
    <source>
        <dbReference type="PROSITE-ProRule" id="PRU00325"/>
    </source>
</evidence>
<gene>
    <name evidence="7" type="ORF">ACFP85_12605</name>
</gene>
<accession>A0ABW1XNT0</accession>
<evidence type="ECO:0000259" key="6">
    <source>
        <dbReference type="PROSITE" id="PS51194"/>
    </source>
</evidence>
<keyword evidence="2" id="KW-0547">Nucleotide-binding</keyword>
<feature type="domain" description="SWIM-type" evidence="4">
    <location>
        <begin position="53"/>
        <end position="87"/>
    </location>
</feature>
<dbReference type="RefSeq" id="WP_131258673.1">
    <property type="nucleotide sequence ID" value="NZ_JBHSUS010000001.1"/>
</dbReference>
<dbReference type="SMART" id="SM00487">
    <property type="entry name" value="DEXDc"/>
    <property type="match status" value="1"/>
</dbReference>
<dbReference type="Proteomes" id="UP001596364">
    <property type="component" value="Unassembled WGS sequence"/>
</dbReference>
<evidence type="ECO:0000256" key="2">
    <source>
        <dbReference type="ARBA" id="ARBA00022806"/>
    </source>
</evidence>
<evidence type="ECO:0000313" key="8">
    <source>
        <dbReference type="Proteomes" id="UP001596364"/>
    </source>
</evidence>
<dbReference type="Pfam" id="PF00271">
    <property type="entry name" value="Helicase_C"/>
    <property type="match status" value="1"/>
</dbReference>
<keyword evidence="1" id="KW-0378">Hydrolase</keyword>
<dbReference type="CDD" id="cd18012">
    <property type="entry name" value="DEXQc_arch_SWI2_SNF2"/>
    <property type="match status" value="1"/>
</dbReference>
<evidence type="ECO:0000313" key="7">
    <source>
        <dbReference type="EMBL" id="MFC6440988.1"/>
    </source>
</evidence>
<dbReference type="PROSITE" id="PS50966">
    <property type="entry name" value="ZF_SWIM"/>
    <property type="match status" value="1"/>
</dbReference>
<keyword evidence="2" id="KW-0347">Helicase</keyword>
<dbReference type="InterPro" id="IPR038718">
    <property type="entry name" value="SNF2-like_sf"/>
</dbReference>
<evidence type="ECO:0000259" key="4">
    <source>
        <dbReference type="PROSITE" id="PS50966"/>
    </source>
</evidence>
<dbReference type="SUPFAM" id="SSF52540">
    <property type="entry name" value="P-loop containing nucleoside triphosphate hydrolases"/>
    <property type="match status" value="2"/>
</dbReference>
<dbReference type="InterPro" id="IPR049730">
    <property type="entry name" value="SNF2/RAD54-like_C"/>
</dbReference>
<dbReference type="InterPro" id="IPR027417">
    <property type="entry name" value="P-loop_NTPase"/>
</dbReference>
<dbReference type="Gene3D" id="3.40.50.10810">
    <property type="entry name" value="Tandem AAA-ATPase domain"/>
    <property type="match status" value="1"/>
</dbReference>
<evidence type="ECO:0000256" key="1">
    <source>
        <dbReference type="ARBA" id="ARBA00022801"/>
    </source>
</evidence>
<dbReference type="Gene3D" id="3.40.50.300">
    <property type="entry name" value="P-loop containing nucleotide triphosphate hydrolases"/>
    <property type="match status" value="1"/>
</dbReference>
<organism evidence="7 8">
    <name type="scientific">Pseudobowmanella zhangzhouensis</name>
    <dbReference type="NCBI Taxonomy" id="1537679"/>
    <lineage>
        <taxon>Bacteria</taxon>
        <taxon>Pseudomonadati</taxon>
        <taxon>Pseudomonadota</taxon>
        <taxon>Gammaproteobacteria</taxon>
        <taxon>Alteromonadales</taxon>
        <taxon>Alteromonadaceae</taxon>
    </lineage>
</organism>
<dbReference type="InterPro" id="IPR007527">
    <property type="entry name" value="Znf_SWIM"/>
</dbReference>
<sequence length="1055" mass="118250">MLQQARLAKLFTQRNWQRGQAIFEAGLVTHVSLDDQRQELTGLVTNEQGDREYDVAITARDKKLQCLCSCPVGQFCQHAAAIVHAAWQDSTETIAVSDQQLSVWLEQPTIAPQPTTDSAKCLMFVLSTRPGLAGLGYAVSVFVSQFKKNGELSEASRPVHLPESGLHFDWMSQQERYLCADIAHFRHTDGCLYHADLLQRIVASGRAYWQQPHTQELIWSEAQPLDFRWEVTENHFIQLKPVCEDVTQILATCPPSYLRTDGSMGLLQSDVAAQAAQWLVSFPLIEAAQLSWILPKLAQRLGQDHPLLAKTPTLETSRVPEPNVCLSIFGQATKPKLGVVRVEFDYDGIRVNPTDPSPTYKSLDGKLIYRHTDAEQSALQELNRWGLRAYAPVSSQWKVLQHFQMHLPAGDWFRLLAEALPLWRNAGWQIEVAKGFYYRVIDTIDDIDLTISEQSNRYFSVAMQVEVEGQKIALLPLLQGALQQTDIADWLGISQTIPDNIYVQLAPGQAIALSSATLRPLVQQFLELQLPNSIDKHGQLNLPAHRLAAALPAIESLAGRSEKNSKIEKKLQALQTIPEVVLPTKLQATLRPYQREGLRWMQFLYQAGVGGLLADDMGLGKTLQVLAHLLALKEQNKLTQPALVLAPTSVIFNWKAEIKRFAPALNVQLLHGPKRGADADSLQNSDVIVTSYPLLLRDWNVYQQQLFSLLVLDEAQSLKNPSTKLYRVLQSLRFEQIIALSGTPIENHLGELWAQFNLLQPGLLGSQSQFNRLFRAPIERQRNEARRALLVERVRPFILRRQKQQIATELPGKTEILQSIPLEEKQAQLYESVRVSIDASLNKIIAAKGFKHSQIEILDAMLKLRQICCHPQLLNQVGAKRLSQSAKLDWLVSQLPGLLEDGRNILIFSQFSSMLGLIATTLDDMGIAYSKLTGETLDREAQIARFKQGKNRVFLISLKAGGTGLNLTEADTVIHFDPWWNPAAQAQATDRAYRIGQDKPVFVYRLIAQGSIEEKIVELQQSKQALAAGILDGSMDATETRLNEQMLQSLLAPLE</sequence>
<evidence type="ECO:0000259" key="5">
    <source>
        <dbReference type="PROSITE" id="PS51192"/>
    </source>
</evidence>
<dbReference type="InterPro" id="IPR014001">
    <property type="entry name" value="Helicase_ATP-bd"/>
</dbReference>
<keyword evidence="3" id="KW-0863">Zinc-finger</keyword>
<dbReference type="PROSITE" id="PS51192">
    <property type="entry name" value="HELICASE_ATP_BIND_1"/>
    <property type="match status" value="1"/>
</dbReference>
<reference evidence="8" key="1">
    <citation type="journal article" date="2019" name="Int. J. Syst. Evol. Microbiol.">
        <title>The Global Catalogue of Microorganisms (GCM) 10K type strain sequencing project: providing services to taxonomists for standard genome sequencing and annotation.</title>
        <authorList>
            <consortium name="The Broad Institute Genomics Platform"/>
            <consortium name="The Broad Institute Genome Sequencing Center for Infectious Disease"/>
            <person name="Wu L."/>
            <person name="Ma J."/>
        </authorList>
    </citation>
    <scope>NUCLEOTIDE SEQUENCE [LARGE SCALE GENOMIC DNA]</scope>
    <source>
        <strain evidence="8">CGMCC 1.16031</strain>
    </source>
</reference>
<keyword evidence="3" id="KW-0479">Metal-binding</keyword>
<feature type="domain" description="Helicase C-terminal" evidence="6">
    <location>
        <begin position="887"/>
        <end position="1046"/>
    </location>
</feature>
<dbReference type="InterPro" id="IPR000330">
    <property type="entry name" value="SNF2_N"/>
</dbReference>
<name>A0ABW1XNT0_9ALTE</name>
<dbReference type="PANTHER" id="PTHR10799">
    <property type="entry name" value="SNF2/RAD54 HELICASE FAMILY"/>
    <property type="match status" value="1"/>
</dbReference>
<keyword evidence="3" id="KW-0862">Zinc</keyword>
<keyword evidence="8" id="KW-1185">Reference proteome</keyword>
<comment type="caution">
    <text evidence="7">The sequence shown here is derived from an EMBL/GenBank/DDBJ whole genome shotgun (WGS) entry which is preliminary data.</text>
</comment>
<keyword evidence="2" id="KW-0067">ATP-binding</keyword>
<dbReference type="SMART" id="SM00490">
    <property type="entry name" value="HELICc"/>
    <property type="match status" value="1"/>
</dbReference>
<proteinExistence type="predicted"/>
<feature type="domain" description="Helicase ATP-binding" evidence="5">
    <location>
        <begin position="602"/>
        <end position="762"/>
    </location>
</feature>
<dbReference type="InterPro" id="IPR001650">
    <property type="entry name" value="Helicase_C-like"/>
</dbReference>
<protein>
    <submittedName>
        <fullName evidence="7">SNF2-related protein</fullName>
    </submittedName>
</protein>
<dbReference type="EMBL" id="JBHSUS010000001">
    <property type="protein sequence ID" value="MFC6440988.1"/>
    <property type="molecule type" value="Genomic_DNA"/>
</dbReference>
<dbReference type="PROSITE" id="PS51194">
    <property type="entry name" value="HELICASE_CTER"/>
    <property type="match status" value="1"/>
</dbReference>
<dbReference type="CDD" id="cd18793">
    <property type="entry name" value="SF2_C_SNF"/>
    <property type="match status" value="1"/>
</dbReference>